<protein>
    <recommendedName>
        <fullName evidence="5">Reverse transcriptase domain-containing protein</fullName>
    </recommendedName>
</protein>
<comment type="caution">
    <text evidence="3">The sequence shown here is derived from an EMBL/GenBank/DDBJ whole genome shotgun (WGS) entry which is preliminary data.</text>
</comment>
<dbReference type="AlphaFoldDB" id="A0AAV7YZ85"/>
<sequence length="281" mass="31715">MFDDDLILIMKGSMIEINYQLQKIYKIIKDFGMNPNDDKTKKTLIPKEILYLAIKLEVAPERTLYYLPNTDPEYFHFSLDTKGKELSLNLDTETCDINVYISKGLETPTLDSKTLIKLKQSKTDQGCHSTSTISKDSLKDNNPEIVQLALKATSNSTKSASISIDLTSLGPAYTTTVAGLSLLIIILSILFLITLILMIFLVREKGETYKGFIPIDKDDDSEDISDDEDDVEEKINQSENNLSQSSQNSHSDSTIESDRMENNQTDEDSNIKFEDQNIEEN</sequence>
<dbReference type="Proteomes" id="UP001146793">
    <property type="component" value="Unassembled WGS sequence"/>
</dbReference>
<evidence type="ECO:0000256" key="2">
    <source>
        <dbReference type="SAM" id="Phobius"/>
    </source>
</evidence>
<evidence type="ECO:0000313" key="3">
    <source>
        <dbReference type="EMBL" id="KAJ3433180.1"/>
    </source>
</evidence>
<feature type="transmembrane region" description="Helical" evidence="2">
    <location>
        <begin position="177"/>
        <end position="202"/>
    </location>
</feature>
<feature type="compositionally biased region" description="Low complexity" evidence="1">
    <location>
        <begin position="237"/>
        <end position="252"/>
    </location>
</feature>
<keyword evidence="2" id="KW-0812">Transmembrane</keyword>
<keyword evidence="2" id="KW-0472">Membrane</keyword>
<evidence type="ECO:0008006" key="5">
    <source>
        <dbReference type="Google" id="ProtNLM"/>
    </source>
</evidence>
<evidence type="ECO:0000256" key="1">
    <source>
        <dbReference type="SAM" id="MobiDB-lite"/>
    </source>
</evidence>
<dbReference type="EMBL" id="JANTQA010000047">
    <property type="protein sequence ID" value="KAJ3433180.1"/>
    <property type="molecule type" value="Genomic_DNA"/>
</dbReference>
<proteinExistence type="predicted"/>
<name>A0AAV7YZ85_9EUKA</name>
<feature type="compositionally biased region" description="Acidic residues" evidence="1">
    <location>
        <begin position="217"/>
        <end position="232"/>
    </location>
</feature>
<reference evidence="3" key="1">
    <citation type="submission" date="2022-08" db="EMBL/GenBank/DDBJ databases">
        <title>Novel sulphate-reducing endosymbionts in the free-living metamonad Anaeramoeba.</title>
        <authorList>
            <person name="Jerlstrom-Hultqvist J."/>
            <person name="Cepicka I."/>
            <person name="Gallot-Lavallee L."/>
            <person name="Salas-Leiva D."/>
            <person name="Curtis B.A."/>
            <person name="Zahonova K."/>
            <person name="Pipaliya S."/>
            <person name="Dacks J."/>
            <person name="Roger A.J."/>
        </authorList>
    </citation>
    <scope>NUCLEOTIDE SEQUENCE</scope>
    <source>
        <strain evidence="3">Busselton2</strain>
    </source>
</reference>
<accession>A0AAV7YZ85</accession>
<feature type="region of interest" description="Disordered" evidence="1">
    <location>
        <begin position="213"/>
        <end position="281"/>
    </location>
</feature>
<organism evidence="3 4">
    <name type="scientific">Anaeramoeba flamelloides</name>
    <dbReference type="NCBI Taxonomy" id="1746091"/>
    <lineage>
        <taxon>Eukaryota</taxon>
        <taxon>Metamonada</taxon>
        <taxon>Anaeramoebidae</taxon>
        <taxon>Anaeramoeba</taxon>
    </lineage>
</organism>
<keyword evidence="2" id="KW-1133">Transmembrane helix</keyword>
<gene>
    <name evidence="3" type="ORF">M0812_22132</name>
</gene>
<evidence type="ECO:0000313" key="4">
    <source>
        <dbReference type="Proteomes" id="UP001146793"/>
    </source>
</evidence>